<feature type="region of interest" description="Disordered" evidence="1">
    <location>
        <begin position="678"/>
        <end position="704"/>
    </location>
</feature>
<feature type="compositionally biased region" description="Polar residues" evidence="1">
    <location>
        <begin position="974"/>
        <end position="988"/>
    </location>
</feature>
<feature type="compositionally biased region" description="Basic residues" evidence="1">
    <location>
        <begin position="992"/>
        <end position="1008"/>
    </location>
</feature>
<feature type="region of interest" description="Disordered" evidence="1">
    <location>
        <begin position="305"/>
        <end position="327"/>
    </location>
</feature>
<feature type="compositionally biased region" description="Polar residues" evidence="1">
    <location>
        <begin position="809"/>
        <end position="830"/>
    </location>
</feature>
<feature type="compositionally biased region" description="Basic and acidic residues" evidence="1">
    <location>
        <begin position="1382"/>
        <end position="1395"/>
    </location>
</feature>
<feature type="compositionally biased region" description="Polar residues" evidence="1">
    <location>
        <begin position="605"/>
        <end position="620"/>
    </location>
</feature>
<accession>A0A9P6KG90</accession>
<dbReference type="OrthoDB" id="2450113at2759"/>
<protein>
    <submittedName>
        <fullName evidence="2">Uncharacterized protein</fullName>
    </submittedName>
</protein>
<feature type="compositionally biased region" description="Polar residues" evidence="1">
    <location>
        <begin position="1180"/>
        <end position="1189"/>
    </location>
</feature>
<feature type="compositionally biased region" description="Low complexity" evidence="1">
    <location>
        <begin position="1009"/>
        <end position="1020"/>
    </location>
</feature>
<feature type="compositionally biased region" description="Polar residues" evidence="1">
    <location>
        <begin position="307"/>
        <end position="320"/>
    </location>
</feature>
<evidence type="ECO:0000313" key="3">
    <source>
        <dbReference type="Proteomes" id="UP000780801"/>
    </source>
</evidence>
<feature type="region of interest" description="Disordered" evidence="1">
    <location>
        <begin position="227"/>
        <end position="264"/>
    </location>
</feature>
<feature type="region of interest" description="Disordered" evidence="1">
    <location>
        <begin position="974"/>
        <end position="1041"/>
    </location>
</feature>
<evidence type="ECO:0000256" key="1">
    <source>
        <dbReference type="SAM" id="MobiDB-lite"/>
    </source>
</evidence>
<feature type="compositionally biased region" description="Low complexity" evidence="1">
    <location>
        <begin position="831"/>
        <end position="865"/>
    </location>
</feature>
<feature type="region of interest" description="Disordered" evidence="1">
    <location>
        <begin position="1370"/>
        <end position="1395"/>
    </location>
</feature>
<feature type="compositionally biased region" description="Polar residues" evidence="1">
    <location>
        <begin position="503"/>
        <end position="514"/>
    </location>
</feature>
<feature type="region of interest" description="Disordered" evidence="1">
    <location>
        <begin position="1256"/>
        <end position="1293"/>
    </location>
</feature>
<dbReference type="Proteomes" id="UP000780801">
    <property type="component" value="Unassembled WGS sequence"/>
</dbReference>
<feature type="region of interest" description="Disordered" evidence="1">
    <location>
        <begin position="1158"/>
        <end position="1207"/>
    </location>
</feature>
<feature type="compositionally biased region" description="Low complexity" evidence="1">
    <location>
        <begin position="1158"/>
        <end position="1168"/>
    </location>
</feature>
<feature type="compositionally biased region" description="Low complexity" evidence="1">
    <location>
        <begin position="564"/>
        <end position="583"/>
    </location>
</feature>
<keyword evidence="3" id="KW-1185">Reference proteome</keyword>
<proteinExistence type="predicted"/>
<reference evidence="2" key="1">
    <citation type="journal article" date="2020" name="Fungal Divers.">
        <title>Resolving the Mortierellaceae phylogeny through synthesis of multi-gene phylogenetics and phylogenomics.</title>
        <authorList>
            <person name="Vandepol N."/>
            <person name="Liber J."/>
            <person name="Desiro A."/>
            <person name="Na H."/>
            <person name="Kennedy M."/>
            <person name="Barry K."/>
            <person name="Grigoriev I.V."/>
            <person name="Miller A.N."/>
            <person name="O'Donnell K."/>
            <person name="Stajich J.E."/>
            <person name="Bonito G."/>
        </authorList>
    </citation>
    <scope>NUCLEOTIDE SEQUENCE</scope>
    <source>
        <strain evidence="2">KOD1015</strain>
    </source>
</reference>
<dbReference type="EMBL" id="JAABOA010000409">
    <property type="protein sequence ID" value="KAF9584454.1"/>
    <property type="molecule type" value="Genomic_DNA"/>
</dbReference>
<name>A0A9P6KG90_9FUNG</name>
<feature type="compositionally biased region" description="Polar residues" evidence="1">
    <location>
        <begin position="1021"/>
        <end position="1041"/>
    </location>
</feature>
<gene>
    <name evidence="2" type="ORF">BGW38_006404</name>
</gene>
<feature type="region of interest" description="Disordered" evidence="1">
    <location>
        <begin position="562"/>
        <end position="655"/>
    </location>
</feature>
<feature type="region of interest" description="Disordered" evidence="1">
    <location>
        <begin position="444"/>
        <end position="514"/>
    </location>
</feature>
<feature type="compositionally biased region" description="Basic and acidic residues" evidence="1">
    <location>
        <begin position="1256"/>
        <end position="1265"/>
    </location>
</feature>
<feature type="compositionally biased region" description="Polar residues" evidence="1">
    <location>
        <begin position="780"/>
        <end position="801"/>
    </location>
</feature>
<feature type="region of interest" description="Disordered" evidence="1">
    <location>
        <begin position="760"/>
        <end position="866"/>
    </location>
</feature>
<feature type="compositionally biased region" description="Low complexity" evidence="1">
    <location>
        <begin position="638"/>
        <end position="655"/>
    </location>
</feature>
<sequence>MAAQPNDLPRCSVSLERTIDVLSTPPKLNTCVPVFQHLLVQKKVALRVLQLRQKAYDLLHPQSLADPLEDDANPDSVTSDSYRVTTRDTQARKLLFKSMVLAFRYCKIIIFQIPRHPSFRPRIHLAVMQPFLVKACSFLRHIQQYCQRHKGAHIQGMMVGTGAAFASGAGVGVKNTGGVKTLVGTSTVRQELGLLGQSKLESLPPLAQMFPIPEISQSWLKSHSPKATESAASHLDRSLDGSFQKGSGNGVSVPVDPVLNSQRTNTDKSAKDCIWEANEEEAFVTDHHGKRGLIKVDISDILHHQETASSQARTRQTVAPGSSKAVDHNCSSRLSNWITPFPAATASISSAKRKHHQGTTKPESYSFAQRADRTWGQDRNNSILSSKSMDPDPMVPQPGLGMCGQTAPLPMSRVLSSAASDSWDYPTTPRTLGTNCHPWAPPHDFWGQSQSSPPPLPAALSKSGTTFSTATHSSWAATRRQSTSNGIMQTRPTPDDTIPSLGLRNNRSAGTLPSSLSSVHLVKSPTSPLATKLFIMTSSRVNLGSTPEPLDNNLVRARSISNVSSPMTTTSSPLSSLPGSPSTVKRRSSVKSLIQKFNSQDDRNASVSSRPSPMDANTQDGLHYQVKRGGSRRFATNSTSSISQGSEQSWSSSSSPSSCYVTCRSSFGQSCIESLNEQGGQWGSGEDGNDEIVHQDNSKGLTEPYRQDSLDAIAQTIAEIEYRISMRVEREIAFERDTGAYYDLTGNGVPKSAAATATTTTTTAATSGSNPGSAARIQSARMTGSQSQYTNSSHRIPTPFSQVHLKRSSILSNPQPQPSRSSTVSKTGEQSSLSRSSSLGSKDSDSSNKINGASTSSSSSSNNVRSKIDIFNRKSLSAEKDGVETTRQPQKKSNKWPIHVCPRATTPWADSRPIALETPCLGSNPQQDQHQRLSSQRRIMSWVPPMSFNKTQVPPSTLSSEAYSNMNPVANMLSRSSSASENTQATSTSPFHRQHQRQRRWSFRRRRPSSLSDISTSSGSTINHGEVSTTRQPTVAQLSGTNCRSVHSPMIESITGSTQYLEPCYWQRNIGQGDSGGGVGGGNYPEYQQYAVSHTQISPLQCQEPPSMTSSAPFGVGGSSLSHHSVNDIPVSGWYRYPSGTFSGGNQDQVQVQVQIQVTGSSSAQSSSHSEHHSNGFSSRSDAFHSSRQMAHGDEVSAPQEAVDVCGSSDESTFELVRVPTGSTIATVHTNSSSSESSAYGDSVLCSTRQCRQQQLEKGKERAAGDDPDVQDDEPLRTWDFECPSEPGPSDWLERRQRQQQQLQLLVPGTVLSATPLPSLTAAIYPAQDSERGPASSSIRHSTSTSVATLCNAATICDPIKIGDSSITQDQKENCFDDPYDDHDGHSLVRDADYK</sequence>
<comment type="caution">
    <text evidence="2">The sequence shown here is derived from an EMBL/GenBank/DDBJ whole genome shotgun (WGS) entry which is preliminary data.</text>
</comment>
<organism evidence="2 3">
    <name type="scientific">Lunasporangiospora selenospora</name>
    <dbReference type="NCBI Taxonomy" id="979761"/>
    <lineage>
        <taxon>Eukaryota</taxon>
        <taxon>Fungi</taxon>
        <taxon>Fungi incertae sedis</taxon>
        <taxon>Mucoromycota</taxon>
        <taxon>Mortierellomycotina</taxon>
        <taxon>Mortierellomycetes</taxon>
        <taxon>Mortierellales</taxon>
        <taxon>Mortierellaceae</taxon>
        <taxon>Lunasporangiospora</taxon>
    </lineage>
</organism>
<evidence type="ECO:0000313" key="2">
    <source>
        <dbReference type="EMBL" id="KAF9584454.1"/>
    </source>
</evidence>
<feature type="compositionally biased region" description="Polar residues" evidence="1">
    <location>
        <begin position="462"/>
        <end position="492"/>
    </location>
</feature>